<sequence>MGVRSVYCKCNRWSECNYEETLASPNDEGQESTTCFFLIIFDLGQTLDAEVEAQ</sequence>
<dbReference type="Proteomes" id="UP000827092">
    <property type="component" value="Unassembled WGS sequence"/>
</dbReference>
<gene>
    <name evidence="1" type="ORF">JTE90_017750</name>
</gene>
<evidence type="ECO:0000313" key="2">
    <source>
        <dbReference type="Proteomes" id="UP000827092"/>
    </source>
</evidence>
<protein>
    <submittedName>
        <fullName evidence="1">Uncharacterized protein</fullName>
    </submittedName>
</protein>
<name>A0AAV6UMX0_9ARAC</name>
<dbReference type="AlphaFoldDB" id="A0AAV6UMX0"/>
<proteinExistence type="predicted"/>
<comment type="caution">
    <text evidence="1">The sequence shown here is derived from an EMBL/GenBank/DDBJ whole genome shotgun (WGS) entry which is preliminary data.</text>
</comment>
<accession>A0AAV6UMX0</accession>
<reference evidence="1 2" key="1">
    <citation type="journal article" date="2022" name="Nat. Ecol. Evol.">
        <title>A masculinizing supergene underlies an exaggerated male reproductive morph in a spider.</title>
        <authorList>
            <person name="Hendrickx F."/>
            <person name="De Corte Z."/>
            <person name="Sonet G."/>
            <person name="Van Belleghem S.M."/>
            <person name="Kostlbacher S."/>
            <person name="Vangestel C."/>
        </authorList>
    </citation>
    <scope>NUCLEOTIDE SEQUENCE [LARGE SCALE GENOMIC DNA]</scope>
    <source>
        <strain evidence="1">W744_W776</strain>
    </source>
</reference>
<keyword evidence="2" id="KW-1185">Reference proteome</keyword>
<evidence type="ECO:0000313" key="1">
    <source>
        <dbReference type="EMBL" id="KAG8184895.1"/>
    </source>
</evidence>
<dbReference type="EMBL" id="JAFNEN010000354">
    <property type="protein sequence ID" value="KAG8184895.1"/>
    <property type="molecule type" value="Genomic_DNA"/>
</dbReference>
<organism evidence="1 2">
    <name type="scientific">Oedothorax gibbosus</name>
    <dbReference type="NCBI Taxonomy" id="931172"/>
    <lineage>
        <taxon>Eukaryota</taxon>
        <taxon>Metazoa</taxon>
        <taxon>Ecdysozoa</taxon>
        <taxon>Arthropoda</taxon>
        <taxon>Chelicerata</taxon>
        <taxon>Arachnida</taxon>
        <taxon>Araneae</taxon>
        <taxon>Araneomorphae</taxon>
        <taxon>Entelegynae</taxon>
        <taxon>Araneoidea</taxon>
        <taxon>Linyphiidae</taxon>
        <taxon>Erigoninae</taxon>
        <taxon>Oedothorax</taxon>
    </lineage>
</organism>